<gene>
    <name evidence="2" type="ORF">V9385_09780</name>
</gene>
<dbReference type="Proteomes" id="UP001375228">
    <property type="component" value="Chromosome"/>
</dbReference>
<protein>
    <submittedName>
        <fullName evidence="2">Uncharacterized protein</fullName>
    </submittedName>
</protein>
<reference evidence="2 3" key="1">
    <citation type="submission" date="2024-03" db="EMBL/GenBank/DDBJ databases">
        <title>Pseudomonas juntendi.</title>
        <authorList>
            <person name="Liu Y."/>
        </authorList>
    </citation>
    <scope>NUCLEOTIDE SEQUENCE [LARGE SCALE GENOMIC DNA]</scope>
    <source>
        <strain evidence="2 3">L4046hy</strain>
    </source>
</reference>
<accession>A0ABZ2JIB6</accession>
<dbReference type="RefSeq" id="WP_338725080.1">
    <property type="nucleotide sequence ID" value="NZ_CP146690.1"/>
</dbReference>
<dbReference type="EMBL" id="CP146691">
    <property type="protein sequence ID" value="WWY22865.1"/>
    <property type="molecule type" value="Genomic_DNA"/>
</dbReference>
<proteinExistence type="predicted"/>
<evidence type="ECO:0000313" key="3">
    <source>
        <dbReference type="Proteomes" id="UP001375228"/>
    </source>
</evidence>
<evidence type="ECO:0000256" key="1">
    <source>
        <dbReference type="SAM" id="MobiDB-lite"/>
    </source>
</evidence>
<organism evidence="2 3">
    <name type="scientific">Pseudomonas juntendi</name>
    <dbReference type="NCBI Taxonomy" id="2666183"/>
    <lineage>
        <taxon>Bacteria</taxon>
        <taxon>Pseudomonadati</taxon>
        <taxon>Pseudomonadota</taxon>
        <taxon>Gammaproteobacteria</taxon>
        <taxon>Pseudomonadales</taxon>
        <taxon>Pseudomonadaceae</taxon>
        <taxon>Pseudomonas</taxon>
    </lineage>
</organism>
<sequence>MPMVKNVEKKIWDIQEFDVRFKTLDGKDVRGDKRDMPQYPRKVKSKNDMTVSEWKGGFRKLYPGYDVDVLDGNGDPVHGSTKLGTVRDSYNDSDEDDAA</sequence>
<name>A0ABZ2JIB6_9PSED</name>
<keyword evidence="3" id="KW-1185">Reference proteome</keyword>
<feature type="region of interest" description="Disordered" evidence="1">
    <location>
        <begin position="73"/>
        <end position="99"/>
    </location>
</feature>
<evidence type="ECO:0000313" key="2">
    <source>
        <dbReference type="EMBL" id="WWY22865.1"/>
    </source>
</evidence>